<reference evidence="1 2" key="1">
    <citation type="journal article" date="2011" name="PLoS Genet.">
        <title>Comparative genomic analysis of human fungal pathogens causing paracoccidioidomycosis.</title>
        <authorList>
            <person name="Desjardins C.A."/>
            <person name="Champion M.D."/>
            <person name="Holder J.W."/>
            <person name="Muszewska A."/>
            <person name="Goldberg J."/>
            <person name="Bailao A.M."/>
            <person name="Brigido M.M."/>
            <person name="Ferreira M.E."/>
            <person name="Garcia A.M."/>
            <person name="Grynberg M."/>
            <person name="Gujja S."/>
            <person name="Heiman D.I."/>
            <person name="Henn M.R."/>
            <person name="Kodira C.D."/>
            <person name="Leon-Narvaez H."/>
            <person name="Longo L.V."/>
            <person name="Ma L.J."/>
            <person name="Malavazi I."/>
            <person name="Matsuo A.L."/>
            <person name="Morais F.V."/>
            <person name="Pereira M."/>
            <person name="Rodriguez-Brito S."/>
            <person name="Sakthikumar S."/>
            <person name="Salem-Izacc S.M."/>
            <person name="Sykes S.M."/>
            <person name="Teixeira M.M."/>
            <person name="Vallejo M.C."/>
            <person name="Walter M.E."/>
            <person name="Yandava C."/>
            <person name="Young S."/>
            <person name="Zeng Q."/>
            <person name="Zucker J."/>
            <person name="Felipe M.S."/>
            <person name="Goldman G.H."/>
            <person name="Haas B.J."/>
            <person name="McEwen J.G."/>
            <person name="Nino-Vega G."/>
            <person name="Puccia R."/>
            <person name="San-Blas G."/>
            <person name="Soares C.M."/>
            <person name="Birren B.W."/>
            <person name="Cuomo C.A."/>
        </authorList>
    </citation>
    <scope>NUCLEOTIDE SEQUENCE [LARGE SCALE GENOMIC DNA]</scope>
    <source>
        <strain evidence="1 2">Pb18</strain>
    </source>
</reference>
<dbReference type="KEGG" id="pbn:PADG_11034"/>
<dbReference type="AlphaFoldDB" id="A0A0A0HZ03"/>
<dbReference type="Pfam" id="PF11917">
    <property type="entry name" value="DUF3435"/>
    <property type="match status" value="1"/>
</dbReference>
<dbReference type="EMBL" id="KN275957">
    <property type="protein sequence ID" value="KGM92590.1"/>
    <property type="molecule type" value="Genomic_DNA"/>
</dbReference>
<sequence length="349" mass="38272">MAADPADIVLSSCWDSGKPAGSSAGTLLPTSSVNPHSQSLGGTPRLTTEFTAEFTKGCLGMKDQNTFRLREIIFDPTLILSPHAFLLGMLFHIKAFKYLLITGAETLYDLGVLEGLNHQKVPLRNNLDDKFVFGQAVREADAVHLFHELKLSSSSVRYRMKKDGAITGFEVITKPYGYTAKGTYNSLQNLVLQHSSIDTVLKHYLDRDITVDVLSIYRGLEPQWELMRLASSMSPKKLICCCPQAFGPQVGTSSWNLKLGVSCAPTKRKEEPAECAMGSLSVDDYQLLIPSFRLSIQPFLSSYRSIHSQNSGTMVVPPDFGWSAGGIIQDIRITTKIIQAFSSANGTVA</sequence>
<dbReference type="VEuPathDB" id="FungiDB:PADG_11034"/>
<dbReference type="RefSeq" id="XP_010756643.1">
    <property type="nucleotide sequence ID" value="XM_010758341.1"/>
</dbReference>
<dbReference type="PANTHER" id="PTHR37535">
    <property type="entry name" value="FLUG DOMAIN PROTEIN"/>
    <property type="match status" value="1"/>
</dbReference>
<dbReference type="PANTHER" id="PTHR37535:SF2">
    <property type="entry name" value="FINGER DOMAIN PROTEIN, PUTATIVE (AFU_ORTHOLOGUE AFUA_6G09300)-RELATED"/>
    <property type="match status" value="1"/>
</dbReference>
<name>A0A0A0HZ03_PARBD</name>
<dbReference type="STRING" id="502780.A0A0A0HZ03"/>
<organism evidence="1 2">
    <name type="scientific">Paracoccidioides brasiliensis (strain Pb18)</name>
    <dbReference type="NCBI Taxonomy" id="502780"/>
    <lineage>
        <taxon>Eukaryota</taxon>
        <taxon>Fungi</taxon>
        <taxon>Dikarya</taxon>
        <taxon>Ascomycota</taxon>
        <taxon>Pezizomycotina</taxon>
        <taxon>Eurotiomycetes</taxon>
        <taxon>Eurotiomycetidae</taxon>
        <taxon>Onygenales</taxon>
        <taxon>Ajellomycetaceae</taxon>
        <taxon>Paracoccidioides</taxon>
    </lineage>
</organism>
<dbReference type="HOGENOM" id="CLU_068303_0_0_1"/>
<dbReference type="InterPro" id="IPR021842">
    <property type="entry name" value="DUF3435"/>
</dbReference>
<evidence type="ECO:0000313" key="1">
    <source>
        <dbReference type="EMBL" id="KGM92590.1"/>
    </source>
</evidence>
<accession>A0A0A0HZ03</accession>
<dbReference type="eggNOG" id="ENOG502QW3K">
    <property type="taxonomic scope" value="Eukaryota"/>
</dbReference>
<protein>
    <submittedName>
        <fullName evidence="1">Uncharacterized protein</fullName>
    </submittedName>
</protein>
<dbReference type="GeneID" id="22586931"/>
<evidence type="ECO:0000313" key="2">
    <source>
        <dbReference type="Proteomes" id="UP000001628"/>
    </source>
</evidence>
<dbReference type="Proteomes" id="UP000001628">
    <property type="component" value="Unassembled WGS sequence"/>
</dbReference>
<keyword evidence="2" id="KW-1185">Reference proteome</keyword>
<proteinExistence type="predicted"/>
<dbReference type="InParanoid" id="A0A0A0HZ03"/>
<gene>
    <name evidence="1" type="ORF">PADG_11034</name>
</gene>